<evidence type="ECO:0000256" key="2">
    <source>
        <dbReference type="ARBA" id="ARBA00010333"/>
    </source>
</evidence>
<dbReference type="EMBL" id="CP015585">
    <property type="protein sequence ID" value="APT60149.1"/>
    <property type="molecule type" value="Genomic_DNA"/>
</dbReference>
<organism evidence="7 8">
    <name type="scientific">Roseomonas gilardii</name>
    <dbReference type="NCBI Taxonomy" id="257708"/>
    <lineage>
        <taxon>Bacteria</taxon>
        <taxon>Pseudomonadati</taxon>
        <taxon>Pseudomonadota</taxon>
        <taxon>Alphaproteobacteria</taxon>
        <taxon>Acetobacterales</taxon>
        <taxon>Roseomonadaceae</taxon>
        <taxon>Roseomonas</taxon>
    </lineage>
</organism>
<evidence type="ECO:0000259" key="6">
    <source>
        <dbReference type="SMART" id="SM00062"/>
    </source>
</evidence>
<dbReference type="SUPFAM" id="SSF53850">
    <property type="entry name" value="Periplasmic binding protein-like II"/>
    <property type="match status" value="1"/>
</dbReference>
<dbReference type="SMART" id="SM00062">
    <property type="entry name" value="PBPb"/>
    <property type="match status" value="1"/>
</dbReference>
<evidence type="ECO:0000313" key="7">
    <source>
        <dbReference type="EMBL" id="APT60149.1"/>
    </source>
</evidence>
<geneLocation type="plasmid" evidence="7 8">
    <name>1</name>
</geneLocation>
<dbReference type="Pfam" id="PF00497">
    <property type="entry name" value="SBP_bac_3"/>
    <property type="match status" value="1"/>
</dbReference>
<keyword evidence="7" id="KW-0614">Plasmid</keyword>
<dbReference type="Proteomes" id="UP000185494">
    <property type="component" value="Chromosome 1"/>
</dbReference>
<reference evidence="7 8" key="1">
    <citation type="submission" date="2016-05" db="EMBL/GenBank/DDBJ databases">
        <title>Complete Genome and Methylome Analysis of Psychrotrophic Bacterial Isolates from Antarctic Lake Untersee.</title>
        <authorList>
            <person name="Fomenkov A."/>
            <person name="Akimov V.N."/>
            <person name="Vasilyeva L.V."/>
            <person name="Andersen D."/>
            <person name="Vincze T."/>
            <person name="Roberts R.J."/>
        </authorList>
    </citation>
    <scope>NUCLEOTIDE SEQUENCE [LARGE SCALE GENOMIC DNA]</scope>
    <source>
        <strain evidence="7 8">U14-5</strain>
        <plasmid evidence="8">Plasmid 1</plasmid>
    </source>
</reference>
<gene>
    <name evidence="7" type="ORF">RGI145_22625</name>
</gene>
<evidence type="ECO:0000256" key="3">
    <source>
        <dbReference type="ARBA" id="ARBA00022729"/>
    </source>
</evidence>
<dbReference type="InterPro" id="IPR001638">
    <property type="entry name" value="Solute-binding_3/MltF_N"/>
</dbReference>
<evidence type="ECO:0000256" key="1">
    <source>
        <dbReference type="ARBA" id="ARBA00004196"/>
    </source>
</evidence>
<accession>A0A1L7AN27</accession>
<protein>
    <submittedName>
        <fullName evidence="7">ABC transporter substrate-binding protein</fullName>
    </submittedName>
</protein>
<feature type="chain" id="PRO_5013063755" evidence="5">
    <location>
        <begin position="20"/>
        <end position="273"/>
    </location>
</feature>
<dbReference type="GO" id="GO:0030313">
    <property type="term" value="C:cell envelope"/>
    <property type="evidence" value="ECO:0007669"/>
    <property type="project" value="UniProtKB-SubCell"/>
</dbReference>
<comment type="subcellular location">
    <subcellularLocation>
        <location evidence="1">Cell envelope</location>
    </subcellularLocation>
</comment>
<dbReference type="KEGG" id="rgi:RGI145_22625"/>
<dbReference type="PANTHER" id="PTHR35936:SF17">
    <property type="entry name" value="ARGININE-BINDING EXTRACELLULAR PROTEIN ARTP"/>
    <property type="match status" value="1"/>
</dbReference>
<name>A0A1L7AN27_9PROT</name>
<dbReference type="InterPro" id="IPR018313">
    <property type="entry name" value="SBP_3_CS"/>
</dbReference>
<evidence type="ECO:0000256" key="4">
    <source>
        <dbReference type="RuleBase" id="RU003744"/>
    </source>
</evidence>
<evidence type="ECO:0000256" key="5">
    <source>
        <dbReference type="SAM" id="SignalP"/>
    </source>
</evidence>
<keyword evidence="3 5" id="KW-0732">Signal</keyword>
<sequence>MFRTLLLTAVALLPLAAQAAELPESIRSRGSIVTAIVPNYPPLELRDPATNQLTGFDVELGETLAKRLGVKMQWQETTFDQMIASLRTGRVDLILSGMSDTPERRGVANFVDYLRSGSQIFTQASRAAEFPNRDALCGKAVGASRRTNYVNVLRQFSDAECVAKGRPAIRVVGTEGSADARTQLRQGRIDAAMQGNETLPYIMAQEPNTYALVGEPVEYTLMGIGTAKDAEALRTALAEALRGMMADGSYAALLTKWNLTPSAVEKVTINGEG</sequence>
<dbReference type="CDD" id="cd01004">
    <property type="entry name" value="PBP2_MidA_like"/>
    <property type="match status" value="1"/>
</dbReference>
<dbReference type="PROSITE" id="PS01039">
    <property type="entry name" value="SBP_BACTERIAL_3"/>
    <property type="match status" value="1"/>
</dbReference>
<evidence type="ECO:0000313" key="8">
    <source>
        <dbReference type="Proteomes" id="UP000185494"/>
    </source>
</evidence>
<dbReference type="Gene3D" id="3.40.190.10">
    <property type="entry name" value="Periplasmic binding protein-like II"/>
    <property type="match status" value="2"/>
</dbReference>
<dbReference type="PANTHER" id="PTHR35936">
    <property type="entry name" value="MEMBRANE-BOUND LYTIC MUREIN TRANSGLYCOSYLASE F"/>
    <property type="match status" value="1"/>
</dbReference>
<feature type="domain" description="Solute-binding protein family 3/N-terminal" evidence="6">
    <location>
        <begin position="31"/>
        <end position="261"/>
    </location>
</feature>
<proteinExistence type="inferred from homology"/>
<dbReference type="AlphaFoldDB" id="A0A1L7AN27"/>
<comment type="similarity">
    <text evidence="2 4">Belongs to the bacterial solute-binding protein 3 family.</text>
</comment>
<feature type="signal peptide" evidence="5">
    <location>
        <begin position="1"/>
        <end position="19"/>
    </location>
</feature>
<dbReference type="RefSeq" id="WP_075800854.1">
    <property type="nucleotide sequence ID" value="NZ_CP015585.1"/>
</dbReference>